<dbReference type="Gene3D" id="3.30.450.20">
    <property type="entry name" value="PAS domain"/>
    <property type="match status" value="1"/>
</dbReference>
<gene>
    <name evidence="2" type="ORF">A2358_00560</name>
</gene>
<dbReference type="SUPFAM" id="SSF55785">
    <property type="entry name" value="PYP-like sensor domain (PAS domain)"/>
    <property type="match status" value="1"/>
</dbReference>
<dbReference type="PROSITE" id="PS50112">
    <property type="entry name" value="PAS"/>
    <property type="match status" value="1"/>
</dbReference>
<dbReference type="SMART" id="SM00091">
    <property type="entry name" value="PAS"/>
    <property type="match status" value="2"/>
</dbReference>
<comment type="caution">
    <text evidence="2">The sequence shown here is derived from an EMBL/GenBank/DDBJ whole genome shotgun (WGS) entry which is preliminary data.</text>
</comment>
<organism evidence="2 3">
    <name type="scientific">Candidatus Staskawiczbacteria bacterium RIFOXYB1_FULL_37_44</name>
    <dbReference type="NCBI Taxonomy" id="1802223"/>
    <lineage>
        <taxon>Bacteria</taxon>
        <taxon>Candidatus Staskawicziibacteriota</taxon>
    </lineage>
</organism>
<dbReference type="Gene3D" id="3.30.450.40">
    <property type="match status" value="1"/>
</dbReference>
<evidence type="ECO:0000259" key="1">
    <source>
        <dbReference type="PROSITE" id="PS50112"/>
    </source>
</evidence>
<feature type="domain" description="PAS" evidence="1">
    <location>
        <begin position="323"/>
        <end position="393"/>
    </location>
</feature>
<evidence type="ECO:0000313" key="3">
    <source>
        <dbReference type="Proteomes" id="UP000178650"/>
    </source>
</evidence>
<dbReference type="InterPro" id="IPR003018">
    <property type="entry name" value="GAF"/>
</dbReference>
<dbReference type="AlphaFoldDB" id="A0A1G2IZ83"/>
<name>A0A1G2IZ83_9BACT</name>
<protein>
    <recommendedName>
        <fullName evidence="1">PAS domain-containing protein</fullName>
    </recommendedName>
</protein>
<dbReference type="Pfam" id="PF08448">
    <property type="entry name" value="PAS_4"/>
    <property type="match status" value="1"/>
</dbReference>
<dbReference type="NCBIfam" id="TIGR00229">
    <property type="entry name" value="sensory_box"/>
    <property type="match status" value="1"/>
</dbReference>
<dbReference type="InterPro" id="IPR029016">
    <property type="entry name" value="GAF-like_dom_sf"/>
</dbReference>
<dbReference type="SUPFAM" id="SSF55781">
    <property type="entry name" value="GAF domain-like"/>
    <property type="match status" value="1"/>
</dbReference>
<dbReference type="CDD" id="cd00130">
    <property type="entry name" value="PAS"/>
    <property type="match status" value="1"/>
</dbReference>
<dbReference type="EMBL" id="MHPJ01000004">
    <property type="protein sequence ID" value="OGZ79438.1"/>
    <property type="molecule type" value="Genomic_DNA"/>
</dbReference>
<dbReference type="InterPro" id="IPR000014">
    <property type="entry name" value="PAS"/>
</dbReference>
<accession>A0A1G2IZ83</accession>
<dbReference type="InterPro" id="IPR013656">
    <property type="entry name" value="PAS_4"/>
</dbReference>
<reference evidence="2 3" key="1">
    <citation type="journal article" date="2016" name="Nat. Commun.">
        <title>Thousands of microbial genomes shed light on interconnected biogeochemical processes in an aquifer system.</title>
        <authorList>
            <person name="Anantharaman K."/>
            <person name="Brown C.T."/>
            <person name="Hug L.A."/>
            <person name="Sharon I."/>
            <person name="Castelle C.J."/>
            <person name="Probst A.J."/>
            <person name="Thomas B.C."/>
            <person name="Singh A."/>
            <person name="Wilkins M.J."/>
            <person name="Karaoz U."/>
            <person name="Brodie E.L."/>
            <person name="Williams K.H."/>
            <person name="Hubbard S.S."/>
            <person name="Banfield J.F."/>
        </authorList>
    </citation>
    <scope>NUCLEOTIDE SEQUENCE [LARGE SCALE GENOMIC DNA]</scope>
</reference>
<dbReference type="Pfam" id="PF13185">
    <property type="entry name" value="GAF_2"/>
    <property type="match status" value="1"/>
</dbReference>
<dbReference type="STRING" id="1802223.A2358_00560"/>
<evidence type="ECO:0000313" key="2">
    <source>
        <dbReference type="EMBL" id="OGZ79438.1"/>
    </source>
</evidence>
<sequence length="448" mass="51292">MEENNYNNLKLLVAGKELLSKNEEELRRLASFPELNPNPIAELDLNGQVLYQNPATKKLFPNLQEKGTTHPWLSNWDNIIEGVKNGIEKIDCEIITGKNYYHQTVHFLSNVQRMRIYGVDITEQKKKEQDLQKLNRTLLALSNSNQLLMKSESEIDYLNGVCKIIIDDCGYEMVWIGFANDDEEKTIKPVAYAGFEDGYIESLNLTWADTERGQGPTGTAIRTGEIGVCENMLTDPKFAPWRGEALKRGYKSSVVFPMKTEGKTFGAVSIYSKQISPFSAKEIVLLKELTSDVAYGVTSLKTKQARRQAEELLQKNEIKLQSEKNVLNAIMDNTKASLAYIDRNFNFVAVNSTYCENNGRAKEELLGKNYFDFFPSEENRLLFEKVRDSGEKIELNQKPLVNKFQPWQDVTYWDWTITPVKNNEGNVYGLVGRYPENWTLSMFSLYPE</sequence>
<dbReference type="InterPro" id="IPR035965">
    <property type="entry name" value="PAS-like_dom_sf"/>
</dbReference>
<dbReference type="Proteomes" id="UP000178650">
    <property type="component" value="Unassembled WGS sequence"/>
</dbReference>
<proteinExistence type="predicted"/>